<reference evidence="2 3" key="1">
    <citation type="submission" date="2019-04" db="EMBL/GenBank/DDBJ databases">
        <title>Herbidospora sp. NEAU-GS14.nov., a novel actinomycete isolated from soil.</title>
        <authorList>
            <person name="Han L."/>
        </authorList>
    </citation>
    <scope>NUCLEOTIDE SEQUENCE [LARGE SCALE GENOMIC DNA]</scope>
    <source>
        <strain evidence="2 3">NEAU-GS14</strain>
    </source>
</reference>
<dbReference type="InterPro" id="IPR050765">
    <property type="entry name" value="Riboflavin_Biosynth_HTPR"/>
</dbReference>
<evidence type="ECO:0000313" key="2">
    <source>
        <dbReference type="EMBL" id="TKK89622.1"/>
    </source>
</evidence>
<accession>A0A4U3MLV6</accession>
<gene>
    <name evidence="2" type="ORF">FDA94_09575</name>
</gene>
<comment type="caution">
    <text evidence="2">The sequence shown here is derived from an EMBL/GenBank/DDBJ whole genome shotgun (WGS) entry which is preliminary data.</text>
</comment>
<dbReference type="Pfam" id="PF01872">
    <property type="entry name" value="RibD_C"/>
    <property type="match status" value="1"/>
</dbReference>
<protein>
    <submittedName>
        <fullName evidence="2">Dihydrofolate reductase</fullName>
    </submittedName>
</protein>
<dbReference type="Gene3D" id="3.40.430.10">
    <property type="entry name" value="Dihydrofolate Reductase, subunit A"/>
    <property type="match status" value="1"/>
</dbReference>
<dbReference type="GO" id="GO:0008703">
    <property type="term" value="F:5-amino-6-(5-phosphoribosylamino)uracil reductase activity"/>
    <property type="evidence" value="ECO:0007669"/>
    <property type="project" value="InterPro"/>
</dbReference>
<dbReference type="Proteomes" id="UP000308705">
    <property type="component" value="Unassembled WGS sequence"/>
</dbReference>
<dbReference type="GO" id="GO:0009231">
    <property type="term" value="P:riboflavin biosynthetic process"/>
    <property type="evidence" value="ECO:0007669"/>
    <property type="project" value="InterPro"/>
</dbReference>
<organism evidence="2 3">
    <name type="scientific">Herbidospora galbida</name>
    <dbReference type="NCBI Taxonomy" id="2575442"/>
    <lineage>
        <taxon>Bacteria</taxon>
        <taxon>Bacillati</taxon>
        <taxon>Actinomycetota</taxon>
        <taxon>Actinomycetes</taxon>
        <taxon>Streptosporangiales</taxon>
        <taxon>Streptosporangiaceae</taxon>
        <taxon>Herbidospora</taxon>
    </lineage>
</organism>
<dbReference type="InterPro" id="IPR002734">
    <property type="entry name" value="RibDG_C"/>
</dbReference>
<dbReference type="OrthoDB" id="3471694at2"/>
<dbReference type="PANTHER" id="PTHR38011">
    <property type="entry name" value="DIHYDROFOLATE REDUCTASE FAMILY PROTEIN (AFU_ORTHOLOGUE AFUA_8G06820)"/>
    <property type="match status" value="1"/>
</dbReference>
<evidence type="ECO:0000313" key="3">
    <source>
        <dbReference type="Proteomes" id="UP000308705"/>
    </source>
</evidence>
<dbReference type="RefSeq" id="WP_137246680.1">
    <property type="nucleotide sequence ID" value="NZ_SZQA01000006.1"/>
</dbReference>
<evidence type="ECO:0000259" key="1">
    <source>
        <dbReference type="Pfam" id="PF01872"/>
    </source>
</evidence>
<dbReference type="PANTHER" id="PTHR38011:SF2">
    <property type="entry name" value="BIFUNCTIONAL DEAMINASE-REDUCTASE DOMAIN PROTEIN"/>
    <property type="match status" value="1"/>
</dbReference>
<sequence length="189" mass="20995">MRKIISGLFISLDGVVEAPDQWHFPYFNDEMGEAVSGTVANADAVLFGRRTFTDFQSYWPSQGPEVPFSSFINNVRKYVVSDTLTETTWADSSIISGDVAAQIRDLKAAEGKDISITGSGTLVMWLLRQGLLDELRLLVHPIIVGEGKKRLFDDGERLGLELVDLKVFKNGVTHQIYARADIPENPMGF</sequence>
<dbReference type="SUPFAM" id="SSF53597">
    <property type="entry name" value="Dihydrofolate reductase-like"/>
    <property type="match status" value="1"/>
</dbReference>
<keyword evidence="3" id="KW-1185">Reference proteome</keyword>
<dbReference type="EMBL" id="SZQA01000006">
    <property type="protein sequence ID" value="TKK89622.1"/>
    <property type="molecule type" value="Genomic_DNA"/>
</dbReference>
<dbReference type="AlphaFoldDB" id="A0A4U3MLV6"/>
<name>A0A4U3MLV6_9ACTN</name>
<feature type="domain" description="Bacterial bifunctional deaminase-reductase C-terminal" evidence="1">
    <location>
        <begin position="2"/>
        <end position="172"/>
    </location>
</feature>
<proteinExistence type="predicted"/>
<dbReference type="InterPro" id="IPR024072">
    <property type="entry name" value="DHFR-like_dom_sf"/>
</dbReference>